<name>A0A3B0SIJ1_9ZZZZ</name>
<feature type="domain" description="Cyclic nucleotide-binding" evidence="4">
    <location>
        <begin position="21"/>
        <end position="141"/>
    </location>
</feature>
<dbReference type="PANTHER" id="PTHR24567:SF28">
    <property type="entry name" value="LISTERIOLYSIN REGULATORY PROTEIN"/>
    <property type="match status" value="1"/>
</dbReference>
<dbReference type="InterPro" id="IPR012318">
    <property type="entry name" value="HTH_CRP"/>
</dbReference>
<dbReference type="GO" id="GO:0003700">
    <property type="term" value="F:DNA-binding transcription factor activity"/>
    <property type="evidence" value="ECO:0007669"/>
    <property type="project" value="TreeGrafter"/>
</dbReference>
<dbReference type="EMBL" id="UOEF01000444">
    <property type="protein sequence ID" value="VAW05685.1"/>
    <property type="molecule type" value="Genomic_DNA"/>
</dbReference>
<dbReference type="GO" id="GO:0005829">
    <property type="term" value="C:cytosol"/>
    <property type="evidence" value="ECO:0007669"/>
    <property type="project" value="TreeGrafter"/>
</dbReference>
<keyword evidence="1" id="KW-0805">Transcription regulation</keyword>
<dbReference type="Gene3D" id="2.60.120.10">
    <property type="entry name" value="Jelly Rolls"/>
    <property type="match status" value="1"/>
</dbReference>
<keyword evidence="3" id="KW-0804">Transcription</keyword>
<dbReference type="Pfam" id="PF13545">
    <property type="entry name" value="HTH_Crp_2"/>
    <property type="match status" value="1"/>
</dbReference>
<dbReference type="InterPro" id="IPR036390">
    <property type="entry name" value="WH_DNA-bd_sf"/>
</dbReference>
<gene>
    <name evidence="6" type="ORF">MNBD_ALPHA04-155</name>
</gene>
<dbReference type="SMART" id="SM00100">
    <property type="entry name" value="cNMP"/>
    <property type="match status" value="1"/>
</dbReference>
<dbReference type="InterPro" id="IPR000595">
    <property type="entry name" value="cNMP-bd_dom"/>
</dbReference>
<evidence type="ECO:0008006" key="7">
    <source>
        <dbReference type="Google" id="ProtNLM"/>
    </source>
</evidence>
<protein>
    <recommendedName>
        <fullName evidence="7">Transcriptional regulator, Crp/Fnr family</fullName>
    </recommendedName>
</protein>
<evidence type="ECO:0000313" key="6">
    <source>
        <dbReference type="EMBL" id="VAW05685.1"/>
    </source>
</evidence>
<proteinExistence type="predicted"/>
<dbReference type="Pfam" id="PF00027">
    <property type="entry name" value="cNMP_binding"/>
    <property type="match status" value="1"/>
</dbReference>
<evidence type="ECO:0000256" key="1">
    <source>
        <dbReference type="ARBA" id="ARBA00023015"/>
    </source>
</evidence>
<organism evidence="6">
    <name type="scientific">hydrothermal vent metagenome</name>
    <dbReference type="NCBI Taxonomy" id="652676"/>
    <lineage>
        <taxon>unclassified sequences</taxon>
        <taxon>metagenomes</taxon>
        <taxon>ecological metagenomes</taxon>
    </lineage>
</organism>
<dbReference type="PANTHER" id="PTHR24567">
    <property type="entry name" value="CRP FAMILY TRANSCRIPTIONAL REGULATORY PROTEIN"/>
    <property type="match status" value="1"/>
</dbReference>
<dbReference type="InterPro" id="IPR050397">
    <property type="entry name" value="Env_Response_Regulators"/>
</dbReference>
<dbReference type="GO" id="GO:0003677">
    <property type="term" value="F:DNA binding"/>
    <property type="evidence" value="ECO:0007669"/>
    <property type="project" value="UniProtKB-KW"/>
</dbReference>
<dbReference type="SUPFAM" id="SSF46785">
    <property type="entry name" value="Winged helix' DNA-binding domain"/>
    <property type="match status" value="1"/>
</dbReference>
<dbReference type="CDD" id="cd00092">
    <property type="entry name" value="HTH_CRP"/>
    <property type="match status" value="1"/>
</dbReference>
<evidence type="ECO:0000256" key="2">
    <source>
        <dbReference type="ARBA" id="ARBA00023125"/>
    </source>
</evidence>
<dbReference type="AlphaFoldDB" id="A0A3B0SIJ1"/>
<dbReference type="InterPro" id="IPR018490">
    <property type="entry name" value="cNMP-bd_dom_sf"/>
</dbReference>
<dbReference type="PRINTS" id="PR00034">
    <property type="entry name" value="HTHCRP"/>
</dbReference>
<dbReference type="InterPro" id="IPR014710">
    <property type="entry name" value="RmlC-like_jellyroll"/>
</dbReference>
<reference evidence="6" key="1">
    <citation type="submission" date="2018-06" db="EMBL/GenBank/DDBJ databases">
        <authorList>
            <person name="Zhirakovskaya E."/>
        </authorList>
    </citation>
    <scope>NUCLEOTIDE SEQUENCE</scope>
</reference>
<dbReference type="CDD" id="cd00038">
    <property type="entry name" value="CAP_ED"/>
    <property type="match status" value="1"/>
</dbReference>
<dbReference type="SUPFAM" id="SSF51206">
    <property type="entry name" value="cAMP-binding domain-like"/>
    <property type="match status" value="1"/>
</dbReference>
<dbReference type="SMART" id="SM00419">
    <property type="entry name" value="HTH_CRP"/>
    <property type="match status" value="1"/>
</dbReference>
<accession>A0A3B0SIJ1</accession>
<keyword evidence="2" id="KW-0238">DNA-binding</keyword>
<sequence length="238" mass="26252">MQPAGKNQHPCGKCAFYAQSIWQPVAGDCVSVLVSGFARKELQEGQSLYQQGSESKGAFCVSKGLVALRTHHADGSSTLLRLAYPGEIIGIRAFLGNRPHRTEAIALLPSRVCIVARRGANRLMRANPEVLARLASRCIDEIDRTHSQIIATATTSNKQRLKDLMLFLMEKHGDPVNSGRRMRLPLSRSDLADLLGVQPETLSRLIGRLEKDGFLRITGRDVLLSDSSSFRKKYASVR</sequence>
<dbReference type="PROSITE" id="PS51063">
    <property type="entry name" value="HTH_CRP_2"/>
    <property type="match status" value="1"/>
</dbReference>
<evidence type="ECO:0000259" key="5">
    <source>
        <dbReference type="PROSITE" id="PS51063"/>
    </source>
</evidence>
<feature type="domain" description="HTH crp-type" evidence="5">
    <location>
        <begin position="155"/>
        <end position="228"/>
    </location>
</feature>
<dbReference type="PROSITE" id="PS50042">
    <property type="entry name" value="CNMP_BINDING_3"/>
    <property type="match status" value="1"/>
</dbReference>
<evidence type="ECO:0000259" key="4">
    <source>
        <dbReference type="PROSITE" id="PS50042"/>
    </source>
</evidence>
<evidence type="ECO:0000256" key="3">
    <source>
        <dbReference type="ARBA" id="ARBA00023163"/>
    </source>
</evidence>